<reference evidence="1" key="1">
    <citation type="submission" date="2020-11" db="EMBL/GenBank/DDBJ databases">
        <authorList>
            <person name="Davenport K.M."/>
            <person name="Bickhart D.M."/>
            <person name="Smith T.P.L."/>
            <person name="Murdoch B.M."/>
            <person name="Rosen B.D."/>
        </authorList>
    </citation>
    <scope>NUCLEOTIDE SEQUENCE [LARGE SCALE GENOMIC DNA]</scope>
    <source>
        <strain evidence="1">OAR_USU_Benz2616</strain>
    </source>
</reference>
<dbReference type="Ensembl" id="ENSOART00020069642.1">
    <property type="protein sequence ID" value="ENSOARP00020058904.1"/>
    <property type="gene ID" value="ENSOARG00020037207.1"/>
</dbReference>
<proteinExistence type="predicted"/>
<organism evidence="1">
    <name type="scientific">Ovis aries</name>
    <name type="common">Sheep</name>
    <dbReference type="NCBI Taxonomy" id="9940"/>
    <lineage>
        <taxon>Eukaryota</taxon>
        <taxon>Metazoa</taxon>
        <taxon>Chordata</taxon>
        <taxon>Craniata</taxon>
        <taxon>Vertebrata</taxon>
        <taxon>Euteleostomi</taxon>
        <taxon>Mammalia</taxon>
        <taxon>Eutheria</taxon>
        <taxon>Laurasiatheria</taxon>
        <taxon>Artiodactyla</taxon>
        <taxon>Ruminantia</taxon>
        <taxon>Pecora</taxon>
        <taxon>Bovidae</taxon>
        <taxon>Caprinae</taxon>
        <taxon>Ovis</taxon>
    </lineage>
</organism>
<reference evidence="1" key="2">
    <citation type="submission" date="2025-08" db="UniProtKB">
        <authorList>
            <consortium name="Ensembl"/>
        </authorList>
    </citation>
    <scope>IDENTIFICATION</scope>
</reference>
<reference evidence="1" key="3">
    <citation type="submission" date="2025-09" db="UniProtKB">
        <authorList>
            <consortium name="Ensembl"/>
        </authorList>
    </citation>
    <scope>IDENTIFICATION</scope>
</reference>
<protein>
    <submittedName>
        <fullName evidence="1">Uncharacterized protein</fullName>
    </submittedName>
</protein>
<sequence>MHMYVSVSSVQSLSRVQLFATPWTAAHQASLSVINSWSSLKLTSIESVMPSNHLILCRPLLLLPPIPPSIRVFSNESALCMRWPKYWSFSFTTSPSNEHPGLISFRMDWLDLLAVQGTLKSLLQHHSSKVSIFQCSAFFIVQLSHPYMTTGKTIALTRWTFVGKVMSLLYNMLSRLVITFLPRNKRLLISWLQSQSAVILETRKIKSAAVSTVSPSICHEVMGPDAMILVFSMLSFKPTFSLSSFTFIKRLFSSSSLSAIRVVSSAYVRLLIFLPAILIPACASSSPAFLMMYSA</sequence>
<evidence type="ECO:0000313" key="1">
    <source>
        <dbReference type="Ensembl" id="ENSOARP00020058904.1"/>
    </source>
</evidence>
<name>A0AC11EIL7_SHEEP</name>
<accession>A0AC11EIL7</accession>